<gene>
    <name evidence="1" type="ORF">Mgra_00003698</name>
</gene>
<accession>A0A8S9ZUF6</accession>
<comment type="caution">
    <text evidence="1">The sequence shown here is derived from an EMBL/GenBank/DDBJ whole genome shotgun (WGS) entry which is preliminary data.</text>
</comment>
<dbReference type="OrthoDB" id="5890424at2759"/>
<evidence type="ECO:0000313" key="2">
    <source>
        <dbReference type="Proteomes" id="UP000605970"/>
    </source>
</evidence>
<sequence>MAPTIDFGPVQYGCTKYKRRMVIYESILLPGKRFNFCYSSSYKDKHGIETAYYKCVGCMHSKRSSRPFNLPIFHILSTYRFCCFLNEDKEKEKFLIRVDNNLVLLPLLILLPSFQINNIQQQQQQRSLNLEQQNKLKLRQQ</sequence>
<name>A0A8S9ZUF6_9BILA</name>
<dbReference type="AlphaFoldDB" id="A0A8S9ZUF6"/>
<proteinExistence type="predicted"/>
<dbReference type="Proteomes" id="UP000605970">
    <property type="component" value="Unassembled WGS sequence"/>
</dbReference>
<dbReference type="EMBL" id="JABEBT010000026">
    <property type="protein sequence ID" value="KAF7636753.1"/>
    <property type="molecule type" value="Genomic_DNA"/>
</dbReference>
<keyword evidence="2" id="KW-1185">Reference proteome</keyword>
<protein>
    <submittedName>
        <fullName evidence="1">Uncharacterized protein</fullName>
    </submittedName>
</protein>
<organism evidence="1 2">
    <name type="scientific">Meloidogyne graminicola</name>
    <dbReference type="NCBI Taxonomy" id="189291"/>
    <lineage>
        <taxon>Eukaryota</taxon>
        <taxon>Metazoa</taxon>
        <taxon>Ecdysozoa</taxon>
        <taxon>Nematoda</taxon>
        <taxon>Chromadorea</taxon>
        <taxon>Rhabditida</taxon>
        <taxon>Tylenchina</taxon>
        <taxon>Tylenchomorpha</taxon>
        <taxon>Tylenchoidea</taxon>
        <taxon>Meloidogynidae</taxon>
        <taxon>Meloidogyninae</taxon>
        <taxon>Meloidogyne</taxon>
    </lineage>
</organism>
<evidence type="ECO:0000313" key="1">
    <source>
        <dbReference type="EMBL" id="KAF7636753.1"/>
    </source>
</evidence>
<reference evidence="1" key="1">
    <citation type="journal article" date="2020" name="Ecol. Evol.">
        <title>Genome structure and content of the rice root-knot nematode (Meloidogyne graminicola).</title>
        <authorList>
            <person name="Phan N.T."/>
            <person name="Danchin E.G.J."/>
            <person name="Klopp C."/>
            <person name="Perfus-Barbeoch L."/>
            <person name="Kozlowski D.K."/>
            <person name="Koutsovoulos G.D."/>
            <person name="Lopez-Roques C."/>
            <person name="Bouchez O."/>
            <person name="Zahm M."/>
            <person name="Besnard G."/>
            <person name="Bellafiore S."/>
        </authorList>
    </citation>
    <scope>NUCLEOTIDE SEQUENCE</scope>
    <source>
        <strain evidence="1">VN-18</strain>
    </source>
</reference>